<evidence type="ECO:0000256" key="1">
    <source>
        <dbReference type="SAM" id="Coils"/>
    </source>
</evidence>
<keyword evidence="3" id="KW-1185">Reference proteome</keyword>
<reference evidence="2" key="1">
    <citation type="submission" date="2021-01" db="EMBL/GenBank/DDBJ databases">
        <authorList>
            <consortium name="Genoscope - CEA"/>
            <person name="William W."/>
        </authorList>
    </citation>
    <scope>NUCLEOTIDE SEQUENCE</scope>
</reference>
<name>A0A8S1L9W7_PARPR</name>
<dbReference type="EMBL" id="CAJJDM010000035">
    <property type="protein sequence ID" value="CAD8064297.1"/>
    <property type="molecule type" value="Genomic_DNA"/>
</dbReference>
<feature type="coiled-coil region" evidence="1">
    <location>
        <begin position="485"/>
        <end position="532"/>
    </location>
</feature>
<comment type="caution">
    <text evidence="2">The sequence shown here is derived from an EMBL/GenBank/DDBJ whole genome shotgun (WGS) entry which is preliminary data.</text>
</comment>
<organism evidence="2 3">
    <name type="scientific">Paramecium primaurelia</name>
    <dbReference type="NCBI Taxonomy" id="5886"/>
    <lineage>
        <taxon>Eukaryota</taxon>
        <taxon>Sar</taxon>
        <taxon>Alveolata</taxon>
        <taxon>Ciliophora</taxon>
        <taxon>Intramacronucleata</taxon>
        <taxon>Oligohymenophorea</taxon>
        <taxon>Peniculida</taxon>
        <taxon>Parameciidae</taxon>
        <taxon>Paramecium</taxon>
    </lineage>
</organism>
<evidence type="ECO:0000313" key="2">
    <source>
        <dbReference type="EMBL" id="CAD8064297.1"/>
    </source>
</evidence>
<dbReference type="Proteomes" id="UP000688137">
    <property type="component" value="Unassembled WGS sequence"/>
</dbReference>
<proteinExistence type="predicted"/>
<keyword evidence="1" id="KW-0175">Coiled coil</keyword>
<feature type="coiled-coil region" evidence="1">
    <location>
        <begin position="266"/>
        <end position="387"/>
    </location>
</feature>
<dbReference type="OMA" id="GSHKQLR"/>
<accession>A0A8S1L9W7</accession>
<dbReference type="AlphaFoldDB" id="A0A8S1L9W7"/>
<protein>
    <submittedName>
        <fullName evidence="2">Uncharacterized protein</fullName>
    </submittedName>
</protein>
<sequence>MIDYIKETGDILITRSMSSFQQNSDSSPKNLLGSHKQLRFPTISNSLLKSAIEANYLEADQRNNIIRNPNHLTVFKMHFDTNSPRTQTAMEILKLNVQDLQVKDYEEFYQKHKDPLQNLISYLQYVTGKYKILNDILKKRNQIKHIQSQVSKQINSKNIKYKDESISLEQTTELKKQSYEDFHSTILSATQKKELFDKKLIKASENYNKFLNLVHDQINKQDEYYSKTAPEMYQKAERLKQKQLELVRKKLRMDHMKVDQICQKVKKEEQTQYREHQKMVQELEKDHNLHQERKQKQLQQAQEELLEQLKKKEEKERERQLKRQMQMNLEQSMIDQVMDSIKKKSDYMNEYLHKKQEDEKKKHNQTIKIFEEKQKKLQESYVQKENQNVQNYFSKSTQRQIQINKHEISQLKQQKSLSLKNSRIMKRVEQFQESLDQKRFEELNSKLQETDEKLEEGIKRHQSLLDLRKIKLSQKNEHRFKLAKQKQMENMLEKIHKQNQILQKNLEINQKNDKIKQELEFLEKYKKEQLQDYVIQRSILAQKLSS</sequence>
<gene>
    <name evidence="2" type="ORF">PPRIM_AZ9-3.1.T0360055</name>
</gene>
<evidence type="ECO:0000313" key="3">
    <source>
        <dbReference type="Proteomes" id="UP000688137"/>
    </source>
</evidence>